<keyword evidence="2" id="KW-1185">Reference proteome</keyword>
<protein>
    <submittedName>
        <fullName evidence="1">Uncharacterized protein</fullName>
    </submittedName>
</protein>
<dbReference type="EMBL" id="CM020618">
    <property type="protein sequence ID" value="KAK1858414.1"/>
    <property type="molecule type" value="Genomic_DNA"/>
</dbReference>
<comment type="caution">
    <text evidence="1">The sequence shown here is derived from an EMBL/GenBank/DDBJ whole genome shotgun (WGS) entry which is preliminary data.</text>
</comment>
<evidence type="ECO:0000313" key="2">
    <source>
        <dbReference type="Proteomes" id="UP000798662"/>
    </source>
</evidence>
<gene>
    <name evidence="1" type="ORF">I4F81_001019</name>
</gene>
<dbReference type="Proteomes" id="UP000798662">
    <property type="component" value="Chromosome 1"/>
</dbReference>
<accession>A0ACC3BL36</accession>
<evidence type="ECO:0000313" key="1">
    <source>
        <dbReference type="EMBL" id="KAK1858414.1"/>
    </source>
</evidence>
<proteinExistence type="predicted"/>
<sequence>MSSAVLVGSSDSPTTAAQKAAALPAMPALQTALSSTGHKTDPNLRQVAHIADKIRERVAEQRTFFSFEYFPPKTPSGVENLYDRIDRMSRVEPLFCDMTWGAGGSTSELTLDLSGNIQKYLGLDCMMHLTCTNMPAGKVREGLDGAKARGIRNILALRGDPPAGQEWVQCEDGFAHAVDLVRFIRAEYGDYFCICVAGYPEGHPAGSLSGAITYEQEMDYLEEKVKAGADLIITQMFYDVDVFLKFVLDCRKRGMELPILPGILPIQNYAGFKRMTGFCKTQVPPSVDAALEPIRDDDAAVKEYGIKMATDMCRRILDSGLSPGIHFYSLNLEKSVMAVVDQLGLVPQTQSIRSLPWRPATLDKRRTEDVRPIFWANRPKSYLERTSAWDDFPNGRWGDNRSPAFGDISNHHLVGSGGLTNADARAASRELYGPIGSEQDVVDVFVRFFKGSLKRLPWVEASELANETVAISAPLLWLNRNGLMTINSQPRVNAAPSTDMSVGWGGPGGFVYQKAYVEFFSSPEMTDALFKAAERFPSLTVYAAKADSKELRTNSKTPGANAVTWGVFPEREIIQPTIVDPYSFRVWKAEAFNLWLSHWADLYEAEDASKGVLRNIHDTYSLINVVDNDFVAGDIWRIFSDVIPSTCGATKASARTACGGVGAAAAGAGAAAAAPRRRPGTHEGWTAAAGAAAASPGGGIHHPHHRAGTAAGSPTAVEMVRRRLVGMAGREAAAAADGRRPGQQVRGGAGGGVQSPDGEEGAAAAAAAASVPPHGLTTTAAVVEGEDADMAVPPAADAATDDSAMQSRTPPGRDGKLSVSLLSSTHANVDPPAMRPTTVATSCPSSSYEWVSVSDVASLVSTLQSLAADRSVDYVLVDGGRADGTDTEPHVLARTLTQQCGSVVSVDALVVALDGRQALGDLATQQLAVVLTALNAEARVVHSLGPTVDPGAVVGTGLYSSSSGLLPMWKRILAASDGEGRPLSVAPGGEGRSTEKGGGKGAPSATFVFRAKRPFHPARLYDQIKVMTTFTGVLRSTGKLWLATRMAKPLEWNQAGDTATVRVGRPFLASVPEELWRDEDRQALVDVLWDDRWGDRETVLVFVGVRMDKAKLQGLLDSCLLQDEEMVFDHAWQSLSDPLQPAVGGGAAAPTMDAAGAAEARTAAGEIAAATELAASVATDEPAAAAAAPRAEPVALVDDAAAATGAPANGVATAGVAPDANGRSAPAPPMGGTPPATAATSPRWCRDGKGF</sequence>
<reference evidence="1" key="1">
    <citation type="submission" date="2019-11" db="EMBL/GenBank/DDBJ databases">
        <title>Nori genome reveals adaptations in red seaweeds to the harsh intertidal environment.</title>
        <authorList>
            <person name="Wang D."/>
            <person name="Mao Y."/>
        </authorList>
    </citation>
    <scope>NUCLEOTIDE SEQUENCE</scope>
    <source>
        <tissue evidence="1">Gametophyte</tissue>
    </source>
</reference>
<name>A0ACC3BL36_PYRYE</name>
<organism evidence="1 2">
    <name type="scientific">Pyropia yezoensis</name>
    <name type="common">Susabi-nori</name>
    <name type="synonym">Porphyra yezoensis</name>
    <dbReference type="NCBI Taxonomy" id="2788"/>
    <lineage>
        <taxon>Eukaryota</taxon>
        <taxon>Rhodophyta</taxon>
        <taxon>Bangiophyceae</taxon>
        <taxon>Bangiales</taxon>
        <taxon>Bangiaceae</taxon>
        <taxon>Pyropia</taxon>
    </lineage>
</organism>